<dbReference type="AlphaFoldDB" id="A0A0R0KDL2"/>
<dbReference type="EnsemblPlants" id="KRH61327">
    <property type="protein sequence ID" value="KRH61327"/>
    <property type="gene ID" value="GLYMA_04G040800"/>
</dbReference>
<reference evidence="3" key="3">
    <citation type="submission" date="2018-07" db="EMBL/GenBank/DDBJ databases">
        <title>WGS assembly of Glycine max.</title>
        <authorList>
            <person name="Schmutz J."/>
            <person name="Cannon S."/>
            <person name="Schlueter J."/>
            <person name="Ma J."/>
            <person name="Mitros T."/>
            <person name="Nelson W."/>
            <person name="Hyten D."/>
            <person name="Song Q."/>
            <person name="Thelen J."/>
            <person name="Cheng J."/>
            <person name="Xu D."/>
            <person name="Hellsten U."/>
            <person name="May G."/>
            <person name="Yu Y."/>
            <person name="Sakurai T."/>
            <person name="Umezawa T."/>
            <person name="Bhattacharyya M."/>
            <person name="Sandhu D."/>
            <person name="Valliyodan B."/>
            <person name="Lindquist E."/>
            <person name="Peto M."/>
            <person name="Grant D."/>
            <person name="Shu S."/>
            <person name="Goodstein D."/>
            <person name="Barry K."/>
            <person name="Futrell-Griggs M."/>
            <person name="Abernathy B."/>
            <person name="Du J."/>
            <person name="Tian Z."/>
            <person name="Zhu L."/>
            <person name="Gill N."/>
            <person name="Joshi T."/>
            <person name="Libault M."/>
            <person name="Sethuraman A."/>
            <person name="Zhang X."/>
            <person name="Shinozaki K."/>
            <person name="Nguyen H."/>
            <person name="Wing R."/>
            <person name="Cregan P."/>
            <person name="Specht J."/>
            <person name="Grimwood J."/>
            <person name="Rokhsar D."/>
            <person name="Stacey G."/>
            <person name="Shoemaker R."/>
            <person name="Jackson S."/>
        </authorList>
    </citation>
    <scope>NUCLEOTIDE SEQUENCE</scope>
    <source>
        <tissue evidence="3">Callus</tissue>
    </source>
</reference>
<dbReference type="PANTHER" id="PTHR31973">
    <property type="entry name" value="POLYPROTEIN, PUTATIVE-RELATED"/>
    <property type="match status" value="1"/>
</dbReference>
<dbReference type="Pfam" id="PF10551">
    <property type="entry name" value="MULE"/>
    <property type="match status" value="1"/>
</dbReference>
<dbReference type="EMBL" id="CM000837">
    <property type="protein sequence ID" value="KRH61327.1"/>
    <property type="molecule type" value="Genomic_DNA"/>
</dbReference>
<evidence type="ECO:0000313" key="4">
    <source>
        <dbReference type="EnsemblPlants" id="KRH61327"/>
    </source>
</evidence>
<keyword evidence="5" id="KW-1185">Reference proteome</keyword>
<gene>
    <name evidence="3" type="ORF">GLYMA_04G040800</name>
</gene>
<evidence type="ECO:0000256" key="1">
    <source>
        <dbReference type="SAM" id="MobiDB-lite"/>
    </source>
</evidence>
<dbReference type="PaxDb" id="3847-GLYMA04G04305.1"/>
<name>A0A0R0KDL2_SOYBN</name>
<dbReference type="InParanoid" id="A0A0R0KDL2"/>
<evidence type="ECO:0000313" key="5">
    <source>
        <dbReference type="Proteomes" id="UP000008827"/>
    </source>
</evidence>
<reference evidence="4" key="2">
    <citation type="submission" date="2018-02" db="UniProtKB">
        <authorList>
            <consortium name="EnsemblPlants"/>
        </authorList>
    </citation>
    <scope>IDENTIFICATION</scope>
    <source>
        <strain evidence="4">Williams 82</strain>
    </source>
</reference>
<dbReference type="Proteomes" id="UP000008827">
    <property type="component" value="Chromosome 4"/>
</dbReference>
<reference evidence="3 4" key="1">
    <citation type="journal article" date="2010" name="Nature">
        <title>Genome sequence of the palaeopolyploid soybean.</title>
        <authorList>
            <person name="Schmutz J."/>
            <person name="Cannon S.B."/>
            <person name="Schlueter J."/>
            <person name="Ma J."/>
            <person name="Mitros T."/>
            <person name="Nelson W."/>
            <person name="Hyten D.L."/>
            <person name="Song Q."/>
            <person name="Thelen J.J."/>
            <person name="Cheng J."/>
            <person name="Xu D."/>
            <person name="Hellsten U."/>
            <person name="May G.D."/>
            <person name="Yu Y."/>
            <person name="Sakurai T."/>
            <person name="Umezawa T."/>
            <person name="Bhattacharyya M.K."/>
            <person name="Sandhu D."/>
            <person name="Valliyodan B."/>
            <person name="Lindquist E."/>
            <person name="Peto M."/>
            <person name="Grant D."/>
            <person name="Shu S."/>
            <person name="Goodstein D."/>
            <person name="Barry K."/>
            <person name="Futrell-Griggs M."/>
            <person name="Abernathy B."/>
            <person name="Du J."/>
            <person name="Tian Z."/>
            <person name="Zhu L."/>
            <person name="Gill N."/>
            <person name="Joshi T."/>
            <person name="Libault M."/>
            <person name="Sethuraman A."/>
            <person name="Zhang X.-C."/>
            <person name="Shinozaki K."/>
            <person name="Nguyen H.T."/>
            <person name="Wing R.A."/>
            <person name="Cregan P."/>
            <person name="Specht J."/>
            <person name="Grimwood J."/>
            <person name="Rokhsar D."/>
            <person name="Stacey G."/>
            <person name="Shoemaker R.C."/>
            <person name="Jackson S.A."/>
        </authorList>
    </citation>
    <scope>NUCLEOTIDE SEQUENCE</scope>
    <source>
        <strain evidence="4">cv. Williams 82</strain>
        <tissue evidence="3">Callus</tissue>
    </source>
</reference>
<evidence type="ECO:0000259" key="2">
    <source>
        <dbReference type="Pfam" id="PF10551"/>
    </source>
</evidence>
<dbReference type="InterPro" id="IPR018289">
    <property type="entry name" value="MULE_transposase_dom"/>
</dbReference>
<dbReference type="OMA" id="WIRKSHI"/>
<evidence type="ECO:0000313" key="3">
    <source>
        <dbReference type="EMBL" id="KRH61327.1"/>
    </source>
</evidence>
<sequence>MDFARYALSHKCAVDIYVAFGDSAMAFDDNGKQKASGYEDPFVENPGQCDEDPNRMDDDNMSNPPHEEPYTNFKEMHDLEIGYETEELYSDVEYEDDITKPGKKFWMFRKETMSKAFKRTLGMQFTCLQDFKEGMMEVKVVCKTNKRPFTAYVSKVGETTTFQLKTLELITHVPKFFTIKMSIPKWVAKVLLDKFRTSKRFTLPQIVQEMKSTYVVGITRSCAIFARKLALHKIEGDAIKQYTLLRCYNSELISINANNTFKIHVNRHVPTLPPRFGSFYMCMDACKSDFVDSCKPFIGVDDCHLKTRYGGQSLVVVIRDANDQYYPLAFVVVETENKESWKWFLNGLLTNIGDPETYKWVLISDRQKALVIGSEIPIVGNTSKIGGSEAQAVGSKIPTIENNVGDAGSMMGGLGYVIPIENTLATTFEFDIPTQASQVGTSNPSGSKV</sequence>
<feature type="region of interest" description="Disordered" evidence="1">
    <location>
        <begin position="36"/>
        <end position="71"/>
    </location>
</feature>
<dbReference type="PANTHER" id="PTHR31973:SF195">
    <property type="entry name" value="MUDR FAMILY TRANSPOSASE"/>
    <property type="match status" value="1"/>
</dbReference>
<proteinExistence type="predicted"/>
<dbReference type="Gramene" id="KRH61327">
    <property type="protein sequence ID" value="KRH61327"/>
    <property type="gene ID" value="GLYMA_04G040800"/>
</dbReference>
<organism evidence="3">
    <name type="scientific">Glycine max</name>
    <name type="common">Soybean</name>
    <name type="synonym">Glycine hispida</name>
    <dbReference type="NCBI Taxonomy" id="3847"/>
    <lineage>
        <taxon>Eukaryota</taxon>
        <taxon>Viridiplantae</taxon>
        <taxon>Streptophyta</taxon>
        <taxon>Embryophyta</taxon>
        <taxon>Tracheophyta</taxon>
        <taxon>Spermatophyta</taxon>
        <taxon>Magnoliopsida</taxon>
        <taxon>eudicotyledons</taxon>
        <taxon>Gunneridae</taxon>
        <taxon>Pentapetalae</taxon>
        <taxon>rosids</taxon>
        <taxon>fabids</taxon>
        <taxon>Fabales</taxon>
        <taxon>Fabaceae</taxon>
        <taxon>Papilionoideae</taxon>
        <taxon>50 kb inversion clade</taxon>
        <taxon>NPAAA clade</taxon>
        <taxon>indigoferoid/millettioid clade</taxon>
        <taxon>Phaseoleae</taxon>
        <taxon>Glycine</taxon>
        <taxon>Glycine subgen. Soja</taxon>
    </lineage>
</organism>
<accession>A0A0R0KDL2</accession>
<protein>
    <recommendedName>
        <fullName evidence="2">MULE transposase domain-containing protein</fullName>
    </recommendedName>
</protein>
<feature type="domain" description="MULE transposase" evidence="2">
    <location>
        <begin position="298"/>
        <end position="370"/>
    </location>
</feature>